<accession>A0ABV3L0X5</accession>
<feature type="domain" description="7,8-dihydro-6-hydroxymethylpterin-pyrophosphokinase" evidence="13">
    <location>
        <begin position="102"/>
        <end position="113"/>
    </location>
</feature>
<comment type="function">
    <text evidence="10">Catalyzes the transfer of pyrophosphate from adenosine triphosphate (ATP) to 6-hydroxymethyl-7,8-dihydropterin, an enzymatic step in folate biosynthesis pathway.</text>
</comment>
<evidence type="ECO:0000256" key="3">
    <source>
        <dbReference type="ARBA" id="ARBA00013253"/>
    </source>
</evidence>
<protein>
    <recommendedName>
        <fullName evidence="4">2-amino-4-hydroxy-6-hydroxymethyldihydropteridine pyrophosphokinase</fullName>
        <ecNumber evidence="3">2.7.6.3</ecNumber>
    </recommendedName>
    <alternativeName>
        <fullName evidence="11">6-hydroxymethyl-7,8-dihydropterin pyrophosphokinase</fullName>
    </alternativeName>
    <alternativeName>
        <fullName evidence="12">7,8-dihydro-6-hydroxymethylpterin-pyrophosphokinase</fullName>
    </alternativeName>
</protein>
<proteinExistence type="inferred from homology"/>
<dbReference type="SUPFAM" id="SSF55083">
    <property type="entry name" value="6-hydroxymethyl-7,8-dihydropterin pyrophosphokinase, HPPK"/>
    <property type="match status" value="1"/>
</dbReference>
<evidence type="ECO:0000256" key="6">
    <source>
        <dbReference type="ARBA" id="ARBA00022741"/>
    </source>
</evidence>
<keyword evidence="6" id="KW-0547">Nucleotide-binding</keyword>
<evidence type="ECO:0000259" key="13">
    <source>
        <dbReference type="PROSITE" id="PS00794"/>
    </source>
</evidence>
<evidence type="ECO:0000256" key="10">
    <source>
        <dbReference type="ARBA" id="ARBA00029409"/>
    </source>
</evidence>
<dbReference type="PANTHER" id="PTHR43071:SF1">
    <property type="entry name" value="2-AMINO-4-HYDROXY-6-HYDROXYMETHYLDIHYDROPTERIDINE PYROPHOSPHOKINASE"/>
    <property type="match status" value="1"/>
</dbReference>
<dbReference type="NCBIfam" id="TIGR01498">
    <property type="entry name" value="folK"/>
    <property type="match status" value="1"/>
</dbReference>
<keyword evidence="9" id="KW-0289">Folate biosynthesis</keyword>
<evidence type="ECO:0000256" key="8">
    <source>
        <dbReference type="ARBA" id="ARBA00022840"/>
    </source>
</evidence>
<organism evidence="14 15">
    <name type="scientific">Meridianimarinicoccus marinus</name>
    <dbReference type="NCBI Taxonomy" id="3231483"/>
    <lineage>
        <taxon>Bacteria</taxon>
        <taxon>Pseudomonadati</taxon>
        <taxon>Pseudomonadota</taxon>
        <taxon>Alphaproteobacteria</taxon>
        <taxon>Rhodobacterales</taxon>
        <taxon>Paracoccaceae</taxon>
        <taxon>Meridianimarinicoccus</taxon>
    </lineage>
</organism>
<keyword evidence="15" id="KW-1185">Reference proteome</keyword>
<evidence type="ECO:0000256" key="2">
    <source>
        <dbReference type="ARBA" id="ARBA00005810"/>
    </source>
</evidence>
<dbReference type="Gene3D" id="3.30.70.560">
    <property type="entry name" value="7,8-Dihydro-6-hydroxymethylpterin-pyrophosphokinase HPPK"/>
    <property type="match status" value="1"/>
</dbReference>
<comment type="similarity">
    <text evidence="2">Belongs to the HPPK family.</text>
</comment>
<evidence type="ECO:0000256" key="5">
    <source>
        <dbReference type="ARBA" id="ARBA00022679"/>
    </source>
</evidence>
<reference evidence="14 15" key="1">
    <citation type="submission" date="2024-07" db="EMBL/GenBank/DDBJ databases">
        <authorList>
            <person name="Kang M."/>
        </authorList>
    </citation>
    <scope>NUCLEOTIDE SEQUENCE [LARGE SCALE GENOMIC DNA]</scope>
    <source>
        <strain evidence="14 15">DFM31</strain>
    </source>
</reference>
<dbReference type="CDD" id="cd00483">
    <property type="entry name" value="HPPK"/>
    <property type="match status" value="1"/>
</dbReference>
<dbReference type="InterPro" id="IPR000550">
    <property type="entry name" value="Hppk"/>
</dbReference>
<keyword evidence="7" id="KW-0418">Kinase</keyword>
<dbReference type="PANTHER" id="PTHR43071">
    <property type="entry name" value="2-AMINO-4-HYDROXY-6-HYDROXYMETHYLDIHYDROPTERIDINE PYROPHOSPHOKINASE"/>
    <property type="match status" value="1"/>
</dbReference>
<dbReference type="EC" id="2.7.6.3" evidence="3"/>
<dbReference type="EMBL" id="JBFBVU010000001">
    <property type="protein sequence ID" value="MEV8465207.1"/>
    <property type="molecule type" value="Genomic_DNA"/>
</dbReference>
<evidence type="ECO:0000256" key="4">
    <source>
        <dbReference type="ARBA" id="ARBA00016218"/>
    </source>
</evidence>
<sequence length="200" mass="21736">MVAPQAELHNSVTNIFIALGANLPSNAGSPRQTLQAALREIESGFTELEALSDCYQTPCFPAGAGPDYVNAVAKVKSRLSANSLMARLHAVETRYGRTRLERWGARGIDLDLLAYGDSILPDRATYDYWSGLSPDLQARAAPDRLVLPHPRLQDRGFVLVPMHDIAPDWQHPVLGRSVARMLADLGPQGRAGITPIGWTG</sequence>
<dbReference type="Pfam" id="PF01288">
    <property type="entry name" value="HPPK"/>
    <property type="match status" value="1"/>
</dbReference>
<evidence type="ECO:0000256" key="1">
    <source>
        <dbReference type="ARBA" id="ARBA00005051"/>
    </source>
</evidence>
<comment type="pathway">
    <text evidence="1">Cofactor biosynthesis; tetrahydrofolate biosynthesis; 2-amino-4-hydroxy-6-hydroxymethyl-7,8-dihydropteridine diphosphate from 7,8-dihydroneopterin triphosphate: step 4/4.</text>
</comment>
<evidence type="ECO:0000256" key="7">
    <source>
        <dbReference type="ARBA" id="ARBA00022777"/>
    </source>
</evidence>
<evidence type="ECO:0000313" key="15">
    <source>
        <dbReference type="Proteomes" id="UP001553161"/>
    </source>
</evidence>
<name>A0ABV3L0X5_9RHOB</name>
<keyword evidence="8" id="KW-0067">ATP-binding</keyword>
<evidence type="ECO:0000256" key="11">
    <source>
        <dbReference type="ARBA" id="ARBA00029766"/>
    </source>
</evidence>
<evidence type="ECO:0000313" key="14">
    <source>
        <dbReference type="EMBL" id="MEV8465207.1"/>
    </source>
</evidence>
<evidence type="ECO:0000256" key="9">
    <source>
        <dbReference type="ARBA" id="ARBA00022909"/>
    </source>
</evidence>
<dbReference type="InterPro" id="IPR035907">
    <property type="entry name" value="Hppk_sf"/>
</dbReference>
<dbReference type="PROSITE" id="PS00794">
    <property type="entry name" value="HPPK"/>
    <property type="match status" value="1"/>
</dbReference>
<keyword evidence="5 14" id="KW-0808">Transferase</keyword>
<dbReference type="GO" id="GO:0003848">
    <property type="term" value="F:2-amino-4-hydroxy-6-hydroxymethyldihydropteridine diphosphokinase activity"/>
    <property type="evidence" value="ECO:0007669"/>
    <property type="project" value="UniProtKB-EC"/>
</dbReference>
<evidence type="ECO:0000256" key="12">
    <source>
        <dbReference type="ARBA" id="ARBA00033413"/>
    </source>
</evidence>
<gene>
    <name evidence="14" type="primary">folK</name>
    <name evidence="14" type="ORF">AB0T83_00245</name>
</gene>
<dbReference type="Proteomes" id="UP001553161">
    <property type="component" value="Unassembled WGS sequence"/>
</dbReference>
<comment type="caution">
    <text evidence="14">The sequence shown here is derived from an EMBL/GenBank/DDBJ whole genome shotgun (WGS) entry which is preliminary data.</text>
</comment>
<dbReference type="RefSeq" id="WP_366190549.1">
    <property type="nucleotide sequence ID" value="NZ_JBFBVU010000001.1"/>
</dbReference>